<organism evidence="1 2">
    <name type="scientific">Xylaria curta</name>
    <dbReference type="NCBI Taxonomy" id="42375"/>
    <lineage>
        <taxon>Eukaryota</taxon>
        <taxon>Fungi</taxon>
        <taxon>Dikarya</taxon>
        <taxon>Ascomycota</taxon>
        <taxon>Pezizomycotina</taxon>
        <taxon>Sordariomycetes</taxon>
        <taxon>Xylariomycetidae</taxon>
        <taxon>Xylariales</taxon>
        <taxon>Xylariaceae</taxon>
        <taxon>Xylaria</taxon>
    </lineage>
</organism>
<protein>
    <submittedName>
        <fullName evidence="1">Uncharacterized protein</fullName>
    </submittedName>
</protein>
<proteinExistence type="predicted"/>
<dbReference type="EMBL" id="JAPDGR010000207">
    <property type="protein sequence ID" value="KAJ2993622.1"/>
    <property type="molecule type" value="Genomic_DNA"/>
</dbReference>
<reference evidence="1" key="1">
    <citation type="submission" date="2022-10" db="EMBL/GenBank/DDBJ databases">
        <title>Genome Sequence of Xylaria curta.</title>
        <authorList>
            <person name="Buettner E."/>
        </authorList>
    </citation>
    <scope>NUCLEOTIDE SEQUENCE</scope>
    <source>
        <strain evidence="1">Babe10</strain>
    </source>
</reference>
<gene>
    <name evidence="1" type="ORF">NUW58_g1784</name>
</gene>
<accession>A0ACC1PL62</accession>
<evidence type="ECO:0000313" key="2">
    <source>
        <dbReference type="Proteomes" id="UP001143856"/>
    </source>
</evidence>
<sequence>MFGESSPIRRYNAMQRDSRHQLRVLYCKNNVATLMGSRELLRDAPIEMKQSCGLLFWGIKALLFLRRRNTILQLSFHRFALGLGARALASRGGGGQPLPILPVSASSRNLRGLIRDARRRTYWLLMSVMLIRGCAGLPVSFAEREHPLPFYDIMAVRLRQGCGVSEYRVSTGLRSPRFGVTRGFGQKIQRSHVGVASGQKPASQNIEIGPFYYMDGDGV</sequence>
<dbReference type="Proteomes" id="UP001143856">
    <property type="component" value="Unassembled WGS sequence"/>
</dbReference>
<keyword evidence="2" id="KW-1185">Reference proteome</keyword>
<comment type="caution">
    <text evidence="1">The sequence shown here is derived from an EMBL/GenBank/DDBJ whole genome shotgun (WGS) entry which is preliminary data.</text>
</comment>
<name>A0ACC1PL62_9PEZI</name>
<evidence type="ECO:0000313" key="1">
    <source>
        <dbReference type="EMBL" id="KAJ2993622.1"/>
    </source>
</evidence>